<dbReference type="GO" id="GO:0005737">
    <property type="term" value="C:cytoplasm"/>
    <property type="evidence" value="ECO:0007669"/>
    <property type="project" value="UniProtKB-SubCell"/>
</dbReference>
<evidence type="ECO:0000313" key="6">
    <source>
        <dbReference type="Proteomes" id="UP000237925"/>
    </source>
</evidence>
<dbReference type="InterPro" id="IPR016181">
    <property type="entry name" value="Acyl_CoA_acyltransferase"/>
</dbReference>
<dbReference type="Pfam" id="PF03588">
    <property type="entry name" value="Leu_Phe_trans"/>
    <property type="match status" value="1"/>
</dbReference>
<dbReference type="InterPro" id="IPR004616">
    <property type="entry name" value="Leu/Phe-tRNA_Trfase"/>
</dbReference>
<sequence length="263" mass="28799">MSHTLPWLTSPNDFPAPGASWGPGSPAPGLLAAGGALDLRYLYRAYAQGTFPWFSDGQPILWWSPDPRMVLPLAGFRLHRSLKKTLQRFRTAPACEVRVDHDFSAVIHTCAGTPRAGQGGTWIVPEMVRAYEELHAAGHAHSVETWVDGRLLGGLYCVAFGRAVFGESMFAHATDASKIALAALVGLCRRGGVQLIDCQQNTRHLASLGAHEIPRAQFLRHVEQARQLPGPRWQFDPQDWNAVLDPAAHALPWENGLPIKTPP</sequence>
<dbReference type="SUPFAM" id="SSF55729">
    <property type="entry name" value="Acyl-CoA N-acyltransferases (Nat)"/>
    <property type="match status" value="1"/>
</dbReference>
<gene>
    <name evidence="4" type="primary">aat</name>
    <name evidence="5" type="ORF">C6568_17110</name>
</gene>
<dbReference type="PANTHER" id="PTHR30098:SF2">
    <property type="entry name" value="LEUCYL_PHENYLALANYL-TRNA--PROTEIN TRANSFERASE"/>
    <property type="match status" value="1"/>
</dbReference>
<keyword evidence="1 4" id="KW-0963">Cytoplasm</keyword>
<dbReference type="Gene3D" id="3.40.630.70">
    <property type="entry name" value="Leucyl/phenylalanyl-tRNA-protein transferase, C-terminal domain"/>
    <property type="match status" value="1"/>
</dbReference>
<dbReference type="KEGG" id="mela:C6568_17110"/>
<comment type="catalytic activity">
    <reaction evidence="4">
        <text>L-phenylalanyl-tRNA(Phe) + an N-terminal L-alpha-aminoacyl-[protein] = an N-terminal L-phenylalanyl-L-alpha-aminoacyl-[protein] + tRNA(Phe)</text>
        <dbReference type="Rhea" id="RHEA:43632"/>
        <dbReference type="Rhea" id="RHEA-COMP:9668"/>
        <dbReference type="Rhea" id="RHEA-COMP:9699"/>
        <dbReference type="Rhea" id="RHEA-COMP:10636"/>
        <dbReference type="Rhea" id="RHEA-COMP:10637"/>
        <dbReference type="ChEBI" id="CHEBI:78442"/>
        <dbReference type="ChEBI" id="CHEBI:78531"/>
        <dbReference type="ChEBI" id="CHEBI:78597"/>
        <dbReference type="ChEBI" id="CHEBI:83561"/>
        <dbReference type="EC" id="2.3.2.6"/>
    </reaction>
</comment>
<proteinExistence type="inferred from homology"/>
<comment type="function">
    <text evidence="4">Functions in the N-end rule pathway of protein degradation where it conjugates Leu, Phe and, less efficiently, Met from aminoacyl-tRNAs to the N-termini of proteins containing an N-terminal arginine or lysine.</text>
</comment>
<protein>
    <recommendedName>
        <fullName evidence="4">Leucyl/phenylalanyl-tRNA--protein transferase</fullName>
        <ecNumber evidence="4">2.3.2.6</ecNumber>
    </recommendedName>
    <alternativeName>
        <fullName evidence="4">L/F-transferase</fullName>
    </alternativeName>
    <alternativeName>
        <fullName evidence="4">Leucyltransferase</fullName>
    </alternativeName>
    <alternativeName>
        <fullName evidence="4">Phenyalanyltransferase</fullName>
    </alternativeName>
</protein>
<evidence type="ECO:0000313" key="5">
    <source>
        <dbReference type="EMBL" id="AVO50750.1"/>
    </source>
</evidence>
<dbReference type="Gene3D" id="3.30.70.3550">
    <property type="entry name" value="Leucyl/phenylalanyl-tRNA-protein transferase, N-terminal domain"/>
    <property type="match status" value="1"/>
</dbReference>
<dbReference type="PANTHER" id="PTHR30098">
    <property type="entry name" value="LEUCYL/PHENYLALANYL-TRNA--PROTEIN TRANSFERASE"/>
    <property type="match status" value="1"/>
</dbReference>
<keyword evidence="3 4" id="KW-0012">Acyltransferase</keyword>
<evidence type="ECO:0000256" key="1">
    <source>
        <dbReference type="ARBA" id="ARBA00022490"/>
    </source>
</evidence>
<keyword evidence="6" id="KW-1185">Reference proteome</keyword>
<keyword evidence="2 4" id="KW-0808">Transferase</keyword>
<comment type="subcellular location">
    <subcellularLocation>
        <location evidence="4">Cytoplasm</location>
    </subcellularLocation>
</comment>
<dbReference type="GO" id="GO:0008914">
    <property type="term" value="F:leucyl-tRNA--protein transferase activity"/>
    <property type="evidence" value="ECO:0007669"/>
    <property type="project" value="UniProtKB-UniRule"/>
</dbReference>
<evidence type="ECO:0000256" key="4">
    <source>
        <dbReference type="HAMAP-Rule" id="MF_00688"/>
    </source>
</evidence>
<dbReference type="EC" id="2.3.2.6" evidence="4"/>
<dbReference type="AlphaFoldDB" id="A0A2R3QG54"/>
<accession>A0A2R3QG54</accession>
<dbReference type="NCBIfam" id="TIGR00667">
    <property type="entry name" value="aat"/>
    <property type="match status" value="1"/>
</dbReference>
<organism evidence="5 6">
    <name type="scientific">Melaminivora suipulveris</name>
    <dbReference type="NCBI Taxonomy" id="2109913"/>
    <lineage>
        <taxon>Bacteria</taxon>
        <taxon>Pseudomonadati</taxon>
        <taxon>Pseudomonadota</taxon>
        <taxon>Betaproteobacteria</taxon>
        <taxon>Burkholderiales</taxon>
        <taxon>Comamonadaceae</taxon>
        <taxon>Melaminivora</taxon>
    </lineage>
</organism>
<evidence type="ECO:0000256" key="3">
    <source>
        <dbReference type="ARBA" id="ARBA00023315"/>
    </source>
</evidence>
<evidence type="ECO:0000256" key="2">
    <source>
        <dbReference type="ARBA" id="ARBA00022679"/>
    </source>
</evidence>
<name>A0A2R3QG54_9BURK</name>
<dbReference type="Proteomes" id="UP000237925">
    <property type="component" value="Chromosome"/>
</dbReference>
<comment type="catalytic activity">
    <reaction evidence="4">
        <text>N-terminal L-arginyl-[protein] + L-leucyl-tRNA(Leu) = N-terminal L-leucyl-L-arginyl-[protein] + tRNA(Leu) + H(+)</text>
        <dbReference type="Rhea" id="RHEA:50416"/>
        <dbReference type="Rhea" id="RHEA-COMP:9613"/>
        <dbReference type="Rhea" id="RHEA-COMP:9622"/>
        <dbReference type="Rhea" id="RHEA-COMP:12672"/>
        <dbReference type="Rhea" id="RHEA-COMP:12673"/>
        <dbReference type="ChEBI" id="CHEBI:15378"/>
        <dbReference type="ChEBI" id="CHEBI:64719"/>
        <dbReference type="ChEBI" id="CHEBI:78442"/>
        <dbReference type="ChEBI" id="CHEBI:78494"/>
        <dbReference type="ChEBI" id="CHEBI:133044"/>
        <dbReference type="EC" id="2.3.2.6"/>
    </reaction>
</comment>
<comment type="similarity">
    <text evidence="4">Belongs to the L/F-transferase family.</text>
</comment>
<dbReference type="EMBL" id="CP027667">
    <property type="protein sequence ID" value="AVO50750.1"/>
    <property type="molecule type" value="Genomic_DNA"/>
</dbReference>
<dbReference type="InterPro" id="IPR042203">
    <property type="entry name" value="Leu/Phe-tRNA_Trfase_C"/>
</dbReference>
<dbReference type="OrthoDB" id="9790282at2"/>
<comment type="catalytic activity">
    <reaction evidence="4">
        <text>N-terminal L-lysyl-[protein] + L-leucyl-tRNA(Leu) = N-terminal L-leucyl-L-lysyl-[protein] + tRNA(Leu) + H(+)</text>
        <dbReference type="Rhea" id="RHEA:12340"/>
        <dbReference type="Rhea" id="RHEA-COMP:9613"/>
        <dbReference type="Rhea" id="RHEA-COMP:9622"/>
        <dbReference type="Rhea" id="RHEA-COMP:12670"/>
        <dbReference type="Rhea" id="RHEA-COMP:12671"/>
        <dbReference type="ChEBI" id="CHEBI:15378"/>
        <dbReference type="ChEBI" id="CHEBI:65249"/>
        <dbReference type="ChEBI" id="CHEBI:78442"/>
        <dbReference type="ChEBI" id="CHEBI:78494"/>
        <dbReference type="ChEBI" id="CHEBI:133043"/>
        <dbReference type="EC" id="2.3.2.6"/>
    </reaction>
</comment>
<dbReference type="InterPro" id="IPR042221">
    <property type="entry name" value="Leu/Phe-tRNA_Trfase_N"/>
</dbReference>
<dbReference type="RefSeq" id="WP_106685143.1">
    <property type="nucleotide sequence ID" value="NZ_CP027667.1"/>
</dbReference>
<dbReference type="HAMAP" id="MF_00688">
    <property type="entry name" value="Leu_Phe_trans"/>
    <property type="match status" value="1"/>
</dbReference>
<dbReference type="GO" id="GO:0030163">
    <property type="term" value="P:protein catabolic process"/>
    <property type="evidence" value="ECO:0007669"/>
    <property type="project" value="UniProtKB-UniRule"/>
</dbReference>
<reference evidence="5 6" key="1">
    <citation type="submission" date="2018-03" db="EMBL/GenBank/DDBJ databases">
        <title>Genome sequencing of Melaminivora sp.</title>
        <authorList>
            <person name="Kim S.-J."/>
            <person name="Heo J."/>
            <person name="Ahn J.-H."/>
            <person name="Kwon S.-W."/>
        </authorList>
    </citation>
    <scope>NUCLEOTIDE SEQUENCE [LARGE SCALE GENOMIC DNA]</scope>
    <source>
        <strain evidence="5 6">SC2-9</strain>
    </source>
</reference>